<proteinExistence type="predicted"/>
<feature type="region of interest" description="Disordered" evidence="1">
    <location>
        <begin position="102"/>
        <end position="122"/>
    </location>
</feature>
<evidence type="ECO:0000313" key="3">
    <source>
        <dbReference type="WBParaSite" id="nRc.2.0.1.t28898-RA"/>
    </source>
</evidence>
<evidence type="ECO:0000313" key="2">
    <source>
        <dbReference type="Proteomes" id="UP000887565"/>
    </source>
</evidence>
<accession>A0A915JS18</accession>
<dbReference type="WBParaSite" id="nRc.2.0.1.t28898-RA">
    <property type="protein sequence ID" value="nRc.2.0.1.t28898-RA"/>
    <property type="gene ID" value="nRc.2.0.1.g28898"/>
</dbReference>
<protein>
    <submittedName>
        <fullName evidence="3">Uncharacterized protein</fullName>
    </submittedName>
</protein>
<organism evidence="2 3">
    <name type="scientific">Romanomermis culicivorax</name>
    <name type="common">Nematode worm</name>
    <dbReference type="NCBI Taxonomy" id="13658"/>
    <lineage>
        <taxon>Eukaryota</taxon>
        <taxon>Metazoa</taxon>
        <taxon>Ecdysozoa</taxon>
        <taxon>Nematoda</taxon>
        <taxon>Enoplea</taxon>
        <taxon>Dorylaimia</taxon>
        <taxon>Mermithida</taxon>
        <taxon>Mermithoidea</taxon>
        <taxon>Mermithidae</taxon>
        <taxon>Romanomermis</taxon>
    </lineage>
</organism>
<keyword evidence="2" id="KW-1185">Reference proteome</keyword>
<dbReference type="AlphaFoldDB" id="A0A915JS18"/>
<evidence type="ECO:0000256" key="1">
    <source>
        <dbReference type="SAM" id="MobiDB-lite"/>
    </source>
</evidence>
<dbReference type="Proteomes" id="UP000887565">
    <property type="component" value="Unplaced"/>
</dbReference>
<name>A0A915JS18_ROMCU</name>
<sequence>MMRIERKKLKQRMDKTGAKVRHSVVAKVRQGAKVEFPEARIYEEAMNILLYEPETLCPSCLSLNWQQCSGSSCSSQQQQPPAVHRVLNHRQQRVIAASVADESQLSPGADHNENTNVGSGAVVAAAPSTSSGYCSDYEYRRFQQQRAKQSASKAAEI</sequence>
<reference evidence="3" key="1">
    <citation type="submission" date="2022-11" db="UniProtKB">
        <authorList>
            <consortium name="WormBaseParasite"/>
        </authorList>
    </citation>
    <scope>IDENTIFICATION</scope>
</reference>